<gene>
    <name evidence="3" type="ORF">KEM09_17690</name>
</gene>
<name>A0ABS5KE44_9BACT</name>
<reference evidence="3 4" key="1">
    <citation type="journal article" date="2014" name="Int. J. Syst. Evol. Microbiol.">
        <title>Carboxylicivirga gen. nov. in the family Marinilabiliaceae with two novel species, Carboxylicivirga mesophila sp. nov. and Carboxylicivirga taeanensis sp. nov., and reclassification of Cytophaga fermentans as Saccharicrinis fermentans gen. nov., comb. nov.</title>
        <authorList>
            <person name="Yang S.H."/>
            <person name="Seo H.S."/>
            <person name="Woo J.H."/>
            <person name="Oh H.M."/>
            <person name="Jang H."/>
            <person name="Lee J.H."/>
            <person name="Kim S.J."/>
            <person name="Kwon K.K."/>
        </authorList>
    </citation>
    <scope>NUCLEOTIDE SEQUENCE [LARGE SCALE GENOMIC DNA]</scope>
    <source>
        <strain evidence="3 4">JCM 18290</strain>
    </source>
</reference>
<sequence length="262" mass="28616">MKNLLSVALLSLTMVLFSCSDDNKQARLSIRLTDAPGDYQEVLIDVQDVMINVSGDENNGWQSLSSTQKGVYNLLDFTNGMDTLLVDEFLPAGKISQMRLVLGDKNQVKIDGKYYPIETPSAQQSGLKFNIHADLKDGITYKLWIDFDAGRSIVAKGNGGYSLKPVIRTFTEATSGAIKGSVMPVEATPYIMAVTADEEDTVGTYADAETGFFMLRGVEPGSYTITVQPAEGYQETTLEDVKVELGQVTELETITIEEVVAE</sequence>
<accession>A0ABS5KE44</accession>
<keyword evidence="4" id="KW-1185">Reference proteome</keyword>
<evidence type="ECO:0000313" key="4">
    <source>
        <dbReference type="Proteomes" id="UP000721861"/>
    </source>
</evidence>
<dbReference type="SUPFAM" id="SSF49452">
    <property type="entry name" value="Starch-binding domain-like"/>
    <property type="match status" value="1"/>
</dbReference>
<protein>
    <submittedName>
        <fullName evidence="3">DUF4382 domain-containing protein</fullName>
    </submittedName>
</protein>
<dbReference type="Proteomes" id="UP000721861">
    <property type="component" value="Unassembled WGS sequence"/>
</dbReference>
<evidence type="ECO:0000256" key="1">
    <source>
        <dbReference type="SAM" id="SignalP"/>
    </source>
</evidence>
<evidence type="ECO:0000259" key="2">
    <source>
        <dbReference type="Pfam" id="PF14321"/>
    </source>
</evidence>
<feature type="signal peptide" evidence="1">
    <location>
        <begin position="1"/>
        <end position="20"/>
    </location>
</feature>
<feature type="chain" id="PRO_5046151096" evidence="1">
    <location>
        <begin position="21"/>
        <end position="262"/>
    </location>
</feature>
<dbReference type="Pfam" id="PF14321">
    <property type="entry name" value="DUF4382"/>
    <property type="match status" value="1"/>
</dbReference>
<evidence type="ECO:0000313" key="3">
    <source>
        <dbReference type="EMBL" id="MBS2213251.1"/>
    </source>
</evidence>
<dbReference type="Gene3D" id="2.60.40.1120">
    <property type="entry name" value="Carboxypeptidase-like, regulatory domain"/>
    <property type="match status" value="1"/>
</dbReference>
<dbReference type="InterPro" id="IPR013784">
    <property type="entry name" value="Carb-bd-like_fold"/>
</dbReference>
<dbReference type="EMBL" id="JAGUCN010000024">
    <property type="protein sequence ID" value="MBS2213251.1"/>
    <property type="molecule type" value="Genomic_DNA"/>
</dbReference>
<dbReference type="InterPro" id="IPR025491">
    <property type="entry name" value="DUF4382"/>
</dbReference>
<comment type="caution">
    <text evidence="3">The sequence shown here is derived from an EMBL/GenBank/DDBJ whole genome shotgun (WGS) entry which is preliminary data.</text>
</comment>
<organism evidence="3 4">
    <name type="scientific">Carboxylicivirga mesophila</name>
    <dbReference type="NCBI Taxonomy" id="1166478"/>
    <lineage>
        <taxon>Bacteria</taxon>
        <taxon>Pseudomonadati</taxon>
        <taxon>Bacteroidota</taxon>
        <taxon>Bacteroidia</taxon>
        <taxon>Marinilabiliales</taxon>
        <taxon>Marinilabiliaceae</taxon>
        <taxon>Carboxylicivirga</taxon>
    </lineage>
</organism>
<proteinExistence type="predicted"/>
<dbReference type="RefSeq" id="WP_212230308.1">
    <property type="nucleotide sequence ID" value="NZ_JAGUCN010000024.1"/>
</dbReference>
<feature type="domain" description="DUF4382" evidence="2">
    <location>
        <begin position="25"/>
        <end position="165"/>
    </location>
</feature>
<dbReference type="PROSITE" id="PS51257">
    <property type="entry name" value="PROKAR_LIPOPROTEIN"/>
    <property type="match status" value="1"/>
</dbReference>
<keyword evidence="1" id="KW-0732">Signal</keyword>